<proteinExistence type="predicted"/>
<evidence type="ECO:0000313" key="3">
    <source>
        <dbReference type="Proteomes" id="UP000324222"/>
    </source>
</evidence>
<keyword evidence="3" id="KW-1185">Reference proteome</keyword>
<comment type="caution">
    <text evidence="2">The sequence shown here is derived from an EMBL/GenBank/DDBJ whole genome shotgun (WGS) entry which is preliminary data.</text>
</comment>
<accession>A0A5B7JU24</accession>
<evidence type="ECO:0000256" key="1">
    <source>
        <dbReference type="SAM" id="MobiDB-lite"/>
    </source>
</evidence>
<organism evidence="2 3">
    <name type="scientific">Portunus trituberculatus</name>
    <name type="common">Swimming crab</name>
    <name type="synonym">Neptunus trituberculatus</name>
    <dbReference type="NCBI Taxonomy" id="210409"/>
    <lineage>
        <taxon>Eukaryota</taxon>
        <taxon>Metazoa</taxon>
        <taxon>Ecdysozoa</taxon>
        <taxon>Arthropoda</taxon>
        <taxon>Crustacea</taxon>
        <taxon>Multicrustacea</taxon>
        <taxon>Malacostraca</taxon>
        <taxon>Eumalacostraca</taxon>
        <taxon>Eucarida</taxon>
        <taxon>Decapoda</taxon>
        <taxon>Pleocyemata</taxon>
        <taxon>Brachyura</taxon>
        <taxon>Eubrachyura</taxon>
        <taxon>Portunoidea</taxon>
        <taxon>Portunidae</taxon>
        <taxon>Portuninae</taxon>
        <taxon>Portunus</taxon>
    </lineage>
</organism>
<dbReference type="Proteomes" id="UP000324222">
    <property type="component" value="Unassembled WGS sequence"/>
</dbReference>
<reference evidence="2 3" key="1">
    <citation type="submission" date="2019-05" db="EMBL/GenBank/DDBJ databases">
        <title>Another draft genome of Portunus trituberculatus and its Hox gene families provides insights of decapod evolution.</title>
        <authorList>
            <person name="Jeong J.-H."/>
            <person name="Song I."/>
            <person name="Kim S."/>
            <person name="Choi T."/>
            <person name="Kim D."/>
            <person name="Ryu S."/>
            <person name="Kim W."/>
        </authorList>
    </citation>
    <scope>NUCLEOTIDE SEQUENCE [LARGE SCALE GENOMIC DNA]</scope>
    <source>
        <tissue evidence="2">Muscle</tissue>
    </source>
</reference>
<name>A0A5B7JU24_PORTR</name>
<feature type="compositionally biased region" description="Basic and acidic residues" evidence="1">
    <location>
        <begin position="20"/>
        <end position="47"/>
    </location>
</feature>
<sequence length="47" mass="5879">MSFLWQHFHRTEKRTRRLRRNEEPDAAVREDNVQRESSEKVILRNKK</sequence>
<dbReference type="AlphaFoldDB" id="A0A5B7JU24"/>
<feature type="region of interest" description="Disordered" evidence="1">
    <location>
        <begin position="14"/>
        <end position="47"/>
    </location>
</feature>
<dbReference type="EMBL" id="VSRR010113361">
    <property type="protein sequence ID" value="MPC98269.1"/>
    <property type="molecule type" value="Genomic_DNA"/>
</dbReference>
<protein>
    <submittedName>
        <fullName evidence="2">Uncharacterized protein</fullName>
    </submittedName>
</protein>
<gene>
    <name evidence="2" type="ORF">E2C01_093631</name>
</gene>
<evidence type="ECO:0000313" key="2">
    <source>
        <dbReference type="EMBL" id="MPC98269.1"/>
    </source>
</evidence>